<dbReference type="Proteomes" id="UP000663828">
    <property type="component" value="Unassembled WGS sequence"/>
</dbReference>
<dbReference type="InterPro" id="IPR036396">
    <property type="entry name" value="Cyt_P450_sf"/>
</dbReference>
<dbReference type="PANTHER" id="PTHR24302:SF15">
    <property type="entry name" value="FATTY-ACID PEROXYGENASE"/>
    <property type="match status" value="1"/>
</dbReference>
<evidence type="ECO:0000256" key="2">
    <source>
        <dbReference type="ARBA" id="ARBA00004586"/>
    </source>
</evidence>
<dbReference type="CDD" id="cd11055">
    <property type="entry name" value="CYP3A-like"/>
    <property type="match status" value="2"/>
</dbReference>
<keyword evidence="6" id="KW-0256">Endoplasmic reticulum</keyword>
<evidence type="ECO:0000256" key="6">
    <source>
        <dbReference type="ARBA" id="ARBA00022824"/>
    </source>
</evidence>
<evidence type="ECO:0000256" key="10">
    <source>
        <dbReference type="ARBA" id="ARBA00023136"/>
    </source>
</evidence>
<feature type="binding site" description="axial binding residue" evidence="12">
    <location>
        <position position="434"/>
    </location>
    <ligand>
        <name>heme</name>
        <dbReference type="ChEBI" id="CHEBI:30413"/>
    </ligand>
    <ligandPart>
        <name>Fe</name>
        <dbReference type="ChEBI" id="CHEBI:18248"/>
    </ligandPart>
</feature>
<dbReference type="PANTHER" id="PTHR24302">
    <property type="entry name" value="CYTOCHROME P450 FAMILY 3"/>
    <property type="match status" value="1"/>
</dbReference>
<organism evidence="14 15">
    <name type="scientific">Adineta ricciae</name>
    <name type="common">Rotifer</name>
    <dbReference type="NCBI Taxonomy" id="249248"/>
    <lineage>
        <taxon>Eukaryota</taxon>
        <taxon>Metazoa</taxon>
        <taxon>Spiralia</taxon>
        <taxon>Gnathifera</taxon>
        <taxon>Rotifera</taxon>
        <taxon>Eurotatoria</taxon>
        <taxon>Bdelloidea</taxon>
        <taxon>Adinetida</taxon>
        <taxon>Adinetidae</taxon>
        <taxon>Adineta</taxon>
    </lineage>
</organism>
<evidence type="ECO:0000256" key="1">
    <source>
        <dbReference type="ARBA" id="ARBA00001971"/>
    </source>
</evidence>
<keyword evidence="9" id="KW-0503">Monooxygenase</keyword>
<evidence type="ECO:0000256" key="7">
    <source>
        <dbReference type="ARBA" id="ARBA00023002"/>
    </source>
</evidence>
<dbReference type="GO" id="GO:0008395">
    <property type="term" value="F:steroid hydroxylase activity"/>
    <property type="evidence" value="ECO:0007669"/>
    <property type="project" value="TreeGrafter"/>
</dbReference>
<evidence type="ECO:0008006" key="16">
    <source>
        <dbReference type="Google" id="ProtNLM"/>
    </source>
</evidence>
<evidence type="ECO:0000256" key="3">
    <source>
        <dbReference type="ARBA" id="ARBA00010617"/>
    </source>
</evidence>
<comment type="similarity">
    <text evidence="3">Belongs to the cytochrome P450 family.</text>
</comment>
<keyword evidence="13" id="KW-1133">Transmembrane helix</keyword>
<dbReference type="PRINTS" id="PR00463">
    <property type="entry name" value="EP450I"/>
</dbReference>
<keyword evidence="13" id="KW-0812">Transmembrane</keyword>
<keyword evidence="5 12" id="KW-0479">Metal-binding</keyword>
<comment type="function">
    <text evidence="11">Cytochromes P450 are a group of heme-thiolate monooxygenases. They oxidize a variety of structurally unrelated compounds, including steroids, fatty acids, and xenobiotics.</text>
</comment>
<name>A0A814V7U7_ADIRI</name>
<dbReference type="SUPFAM" id="SSF48264">
    <property type="entry name" value="Cytochrome P450"/>
    <property type="match status" value="2"/>
</dbReference>
<evidence type="ECO:0000313" key="15">
    <source>
        <dbReference type="Proteomes" id="UP000663828"/>
    </source>
</evidence>
<dbReference type="EMBL" id="CAJNOR010001691">
    <property type="protein sequence ID" value="CAF1184496.1"/>
    <property type="molecule type" value="Genomic_DNA"/>
</dbReference>
<protein>
    <recommendedName>
        <fullName evidence="16">Cytochrome P450</fullName>
    </recommendedName>
</protein>
<comment type="subcellular location">
    <subcellularLocation>
        <location evidence="2">Endoplasmic reticulum membrane</location>
    </subcellularLocation>
</comment>
<keyword evidence="4 12" id="KW-0349">Heme</keyword>
<dbReference type="GO" id="GO:0020037">
    <property type="term" value="F:heme binding"/>
    <property type="evidence" value="ECO:0007669"/>
    <property type="project" value="InterPro"/>
</dbReference>
<feature type="transmembrane region" description="Helical" evidence="13">
    <location>
        <begin position="191"/>
        <end position="211"/>
    </location>
</feature>
<evidence type="ECO:0000256" key="8">
    <source>
        <dbReference type="ARBA" id="ARBA00023004"/>
    </source>
</evidence>
<dbReference type="InterPro" id="IPR017972">
    <property type="entry name" value="Cyt_P450_CS"/>
</dbReference>
<dbReference type="InterPro" id="IPR050705">
    <property type="entry name" value="Cytochrome_P450_3A"/>
</dbReference>
<dbReference type="InterPro" id="IPR001128">
    <property type="entry name" value="Cyt_P450"/>
</dbReference>
<comment type="cofactor">
    <cofactor evidence="1 12">
        <name>heme</name>
        <dbReference type="ChEBI" id="CHEBI:30413"/>
    </cofactor>
</comment>
<proteinExistence type="inferred from homology"/>
<dbReference type="PRINTS" id="PR00385">
    <property type="entry name" value="P450"/>
</dbReference>
<dbReference type="InterPro" id="IPR002401">
    <property type="entry name" value="Cyt_P450_E_grp-I"/>
</dbReference>
<evidence type="ECO:0000256" key="4">
    <source>
        <dbReference type="ARBA" id="ARBA00022617"/>
    </source>
</evidence>
<dbReference type="AlphaFoldDB" id="A0A814V7U7"/>
<dbReference type="GO" id="GO:0005506">
    <property type="term" value="F:iron ion binding"/>
    <property type="evidence" value="ECO:0007669"/>
    <property type="project" value="InterPro"/>
</dbReference>
<keyword evidence="8 12" id="KW-0408">Iron</keyword>
<accession>A0A814V7U7</accession>
<keyword evidence="7" id="KW-0560">Oxidoreductase</keyword>
<gene>
    <name evidence="14" type="ORF">XAT740_LOCUS22764</name>
</gene>
<feature type="transmembrane region" description="Helical" evidence="13">
    <location>
        <begin position="293"/>
        <end position="313"/>
    </location>
</feature>
<keyword evidence="10 13" id="KW-0472">Membrane</keyword>
<evidence type="ECO:0000256" key="13">
    <source>
        <dbReference type="SAM" id="Phobius"/>
    </source>
</evidence>
<dbReference type="FunFam" id="1.10.630.10:FF:000003">
    <property type="entry name" value="cytochrome P450 3A12-like isoform X2"/>
    <property type="match status" value="2"/>
</dbReference>
<sequence length="959" mass="111046">MNFRYNLLTNNIFRRLGMPSPPPIPVLGELYNAMKIGMYANDLDLVGKYGKIIGVYEGNAPVILLSDPDLLRKVLIKDSYTFMNRRPFDGAAGILEHSLIALKDEHWKSVRSIISPAFSTAKLKSMFGLMNDVSEIYKKRLLEYADKQETFDIKQLNGEFTLDNITTCLFGVETNSLGNENVVLIKYLKKFFAFSLANLFLIVLFISPRLAKFLGEKGFSILPRDSVEYTTNILNQILDRRRQRVERRNDFIQMMIDHEENVKNETEDHHEEEHQWKTTKKTLNDKEILGQTFAFLFAGYETTSVLMSFFFYVMATQPQIQEKVYDEIQQVIGNNEVTYEKLSELHYLDMVISETLRMYPPIFRFERVASTDYQLADYRIPKGIVISVPVYPIHHDPQVWPEPEKFIPERFSAEEKGKRDPMSYLPFGDGPRNCLGMRFALLEVKLGIVKALRAVQIQQCEKTEVLLYPDPIESIIDPIKYYFLKNNASRRFGIPGPTPIPFFGELFHIIFKGLYQHDMDLVRKYGKLVGIYEGPKYTILLSDPELLRKVLIKDSHVFMNRRSVEGVLGPFDHGLTQLKDEHWKNARAIVSPTFSSAKLKAMYGLMSEVSDMYNTRLLELADKQEMFNIKELSQEFTLDSIGSCLFGVEINSLQNENGVLVKHLKQIFGLSLANFMVIIFLISPRFARYLGSKGYSILPNNTVDYLTRLLNQILDRRRQHVERRNDFIQIMVDHEEEMEHNEQQAGTSTKTLNDKEILGQALIFLLAGYETTSILMSFFFYVMATESEVQERVYKEIQQEIGDNEITYEKLNELHYLDMAISETLRMYPPVIRFDRVAGTNYKLGDYQVLKDTLINIPVYAIHHDPTVYPDPEKFIPERFSVNERSKRDPLTYLPFGDGPRNCIGMRFALLEAKLAIAKALRVIEIQRCEKTQIPLKLNKLKTLAPKEGIWLCVTRRSR</sequence>
<dbReference type="GO" id="GO:0005789">
    <property type="term" value="C:endoplasmic reticulum membrane"/>
    <property type="evidence" value="ECO:0007669"/>
    <property type="project" value="UniProtKB-SubCell"/>
</dbReference>
<evidence type="ECO:0000256" key="9">
    <source>
        <dbReference type="ARBA" id="ARBA00023033"/>
    </source>
</evidence>
<feature type="transmembrane region" description="Helical" evidence="13">
    <location>
        <begin position="667"/>
        <end position="687"/>
    </location>
</feature>
<evidence type="ECO:0000256" key="12">
    <source>
        <dbReference type="PIRSR" id="PIRSR602401-1"/>
    </source>
</evidence>
<dbReference type="PROSITE" id="PS00086">
    <property type="entry name" value="CYTOCHROME_P450"/>
    <property type="match status" value="2"/>
</dbReference>
<evidence type="ECO:0000256" key="5">
    <source>
        <dbReference type="ARBA" id="ARBA00022723"/>
    </source>
</evidence>
<dbReference type="GO" id="GO:0016705">
    <property type="term" value="F:oxidoreductase activity, acting on paired donors, with incorporation or reduction of molecular oxygen"/>
    <property type="evidence" value="ECO:0007669"/>
    <property type="project" value="InterPro"/>
</dbReference>
<dbReference type="Pfam" id="PF00067">
    <property type="entry name" value="p450"/>
    <property type="match status" value="2"/>
</dbReference>
<reference evidence="14" key="1">
    <citation type="submission" date="2021-02" db="EMBL/GenBank/DDBJ databases">
        <authorList>
            <person name="Nowell W R."/>
        </authorList>
    </citation>
    <scope>NUCLEOTIDE SEQUENCE</scope>
</reference>
<comment type="caution">
    <text evidence="14">The sequence shown here is derived from an EMBL/GenBank/DDBJ whole genome shotgun (WGS) entry which is preliminary data.</text>
</comment>
<evidence type="ECO:0000256" key="11">
    <source>
        <dbReference type="ARBA" id="ARBA00043906"/>
    </source>
</evidence>
<feature type="transmembrane region" description="Helical" evidence="13">
    <location>
        <begin position="757"/>
        <end position="782"/>
    </location>
</feature>
<dbReference type="Gene3D" id="1.10.630.10">
    <property type="entry name" value="Cytochrome P450"/>
    <property type="match status" value="2"/>
</dbReference>
<evidence type="ECO:0000313" key="14">
    <source>
        <dbReference type="EMBL" id="CAF1184496.1"/>
    </source>
</evidence>
<keyword evidence="15" id="KW-1185">Reference proteome</keyword>